<reference evidence="3 4" key="1">
    <citation type="submission" date="2019-09" db="EMBL/GenBank/DDBJ databases">
        <title>Complete Genome Sequence of Janibacter melonis M714 with both human health impact and industrial applications.</title>
        <authorList>
            <person name="Jin M."/>
            <person name="Zhao Q.R."/>
        </authorList>
    </citation>
    <scope>NUCLEOTIDE SEQUENCE [LARGE SCALE GENOMIC DNA]</scope>
    <source>
        <strain evidence="3 4">M714</strain>
    </source>
</reference>
<keyword evidence="2" id="KW-1133">Transmembrane helix</keyword>
<sequence length="249" mass="24906">MSTPESTRPADPLPAPPVSEDAERRAAGERLRAGLVVVLAIASGATDALGFLALGNAFTSVMTGNMVLFGVAAAHGDGSEMLLTAVAIGAFVAGAALGARIAGTAAPGDPVWPRAVTVALVVELVLFAGVSIAWWGFGAEPPRAAFLPMLAAAAAALGLQSSAIQRFGVSGLSTTYLTGTLTTVVIRLVSGHGVRAVRHSALILLGLVVGAAAMAGLLASVPMLAPVLLVGTVGSVLVVVLLRRALVHR</sequence>
<evidence type="ECO:0000256" key="1">
    <source>
        <dbReference type="SAM" id="MobiDB-lite"/>
    </source>
</evidence>
<dbReference type="GeneID" id="59162884"/>
<feature type="transmembrane region" description="Helical" evidence="2">
    <location>
        <begin position="115"/>
        <end position="137"/>
    </location>
</feature>
<feature type="transmembrane region" description="Helical" evidence="2">
    <location>
        <begin position="33"/>
        <end position="51"/>
    </location>
</feature>
<feature type="transmembrane region" description="Helical" evidence="2">
    <location>
        <begin position="227"/>
        <end position="246"/>
    </location>
</feature>
<feature type="transmembrane region" description="Helical" evidence="2">
    <location>
        <begin position="81"/>
        <end position="103"/>
    </location>
</feature>
<dbReference type="PANTHER" id="PTHR37314:SF4">
    <property type="entry name" value="UPF0700 TRANSMEMBRANE PROTEIN YOAK"/>
    <property type="match status" value="1"/>
</dbReference>
<name>A0A5P8FI09_9MICO</name>
<dbReference type="OrthoDB" id="4272751at2"/>
<proteinExistence type="predicted"/>
<dbReference type="AlphaFoldDB" id="A0A5P8FI09"/>
<dbReference type="Pfam" id="PF06912">
    <property type="entry name" value="DUF1275"/>
    <property type="match status" value="1"/>
</dbReference>
<feature type="region of interest" description="Disordered" evidence="1">
    <location>
        <begin position="1"/>
        <end position="24"/>
    </location>
</feature>
<dbReference type="KEGG" id="jme:EEW87_000375"/>
<evidence type="ECO:0000313" key="3">
    <source>
        <dbReference type="EMBL" id="QFQ29106.1"/>
    </source>
</evidence>
<dbReference type="PANTHER" id="PTHR37314">
    <property type="entry name" value="SLR0142 PROTEIN"/>
    <property type="match status" value="1"/>
</dbReference>
<feature type="transmembrane region" description="Helical" evidence="2">
    <location>
        <begin position="169"/>
        <end position="189"/>
    </location>
</feature>
<dbReference type="EMBL" id="CP044548">
    <property type="protein sequence ID" value="QFQ29106.1"/>
    <property type="molecule type" value="Genomic_DNA"/>
</dbReference>
<accession>A0A5P8FI09</accession>
<organism evidence="3 4">
    <name type="scientific">Janibacter melonis</name>
    <dbReference type="NCBI Taxonomy" id="262209"/>
    <lineage>
        <taxon>Bacteria</taxon>
        <taxon>Bacillati</taxon>
        <taxon>Actinomycetota</taxon>
        <taxon>Actinomycetes</taxon>
        <taxon>Micrococcales</taxon>
        <taxon>Intrasporangiaceae</taxon>
        <taxon>Janibacter</taxon>
    </lineage>
</organism>
<keyword evidence="2" id="KW-0472">Membrane</keyword>
<protein>
    <submittedName>
        <fullName evidence="3">DUF1275 domain-containing protein</fullName>
    </submittedName>
</protein>
<dbReference type="InterPro" id="IPR010699">
    <property type="entry name" value="DUF1275"/>
</dbReference>
<evidence type="ECO:0000256" key="2">
    <source>
        <dbReference type="SAM" id="Phobius"/>
    </source>
</evidence>
<feature type="transmembrane region" description="Helical" evidence="2">
    <location>
        <begin position="201"/>
        <end position="221"/>
    </location>
</feature>
<keyword evidence="2" id="KW-0812">Transmembrane</keyword>
<gene>
    <name evidence="3" type="ORF">EEW87_000375</name>
</gene>
<dbReference type="RefSeq" id="WP_123092569.1">
    <property type="nucleotide sequence ID" value="NZ_CP044548.2"/>
</dbReference>
<evidence type="ECO:0000313" key="4">
    <source>
        <dbReference type="Proteomes" id="UP000271708"/>
    </source>
</evidence>
<dbReference type="Proteomes" id="UP000271708">
    <property type="component" value="Chromosome"/>
</dbReference>